<evidence type="ECO:0000313" key="2">
    <source>
        <dbReference type="EMBL" id="OKO94609.1"/>
    </source>
</evidence>
<accession>A0A1Q5T2Z4</accession>
<feature type="region of interest" description="Disordered" evidence="1">
    <location>
        <begin position="194"/>
        <end position="315"/>
    </location>
</feature>
<dbReference type="RefSeq" id="WP_074043530.1">
    <property type="nucleotide sequence ID" value="NZ_MQMG01000015.1"/>
</dbReference>
<name>A0A1Q5T2Z4_9BACL</name>
<dbReference type="AlphaFoldDB" id="A0A1Q5T2Z4"/>
<reference evidence="3" key="2">
    <citation type="submission" date="2017-01" db="EMBL/GenBank/DDBJ databases">
        <title>Genome sequencing and annotation of Geobacillus sp. 1017, a Hydrocarbon-Oxidizing Thermophilic Bacterium Isolated from a Heavy Oil Reservoir (China).</title>
        <authorList>
            <person name="Kadnikov V.V."/>
            <person name="Mardanov A.V."/>
            <person name="Poltaraus A.B."/>
            <person name="Sokolova D.S."/>
            <person name="Semenova E.M."/>
            <person name="Ravin N.V."/>
            <person name="Tourova T.P."/>
            <person name="Nazina T.N."/>
        </authorList>
    </citation>
    <scope>NUCLEOTIDE SEQUENCE [LARGE SCALE GENOMIC DNA]</scope>
    <source>
        <strain evidence="3">1017</strain>
    </source>
</reference>
<dbReference type="EMBL" id="MQMG01000015">
    <property type="protein sequence ID" value="OKO94609.1"/>
    <property type="molecule type" value="Genomic_DNA"/>
</dbReference>
<protein>
    <submittedName>
        <fullName evidence="2">Uncharacterized protein</fullName>
    </submittedName>
</protein>
<sequence length="342" mass="37768">MNILFLFSFFPDALAAETLQAYPDQSGFIIQADRIVGKGLVPGIVIGETGNKKLQPMIRFRFASAEIYGLKLIREIQTNNGLFHMIISSKGKVEARNLVVDATGISFQNLQLRLGELIPAIELKNATLLSYFLTADHISLQDMAVEYHAGSSNANIPPTVQILNRLFGITSLDSLKRAIDELIKEKAVIVGEENKEGELQSEKENSSKEPADQENNQNDLDDLENGSLPNKEQQKNPQSANEQTDTKQSSVSEQTPEQAQNGSANSSAKHTDYPEDSKQNNSTENVKENLKLAPHSAANEKGYLESEEPSINSGEQIEQVNNVQKKEENIIRKLLGLLNIIP</sequence>
<dbReference type="Proteomes" id="UP000186030">
    <property type="component" value="Unassembled WGS sequence"/>
</dbReference>
<gene>
    <name evidence="2" type="ORF">BRO54_1488</name>
</gene>
<reference evidence="2 3" key="1">
    <citation type="submission" date="2016-11" db="EMBL/GenBank/DDBJ databases">
        <authorList>
            <person name="Kadnikov V."/>
            <person name="Nazina T."/>
        </authorList>
    </citation>
    <scope>NUCLEOTIDE SEQUENCE [LARGE SCALE GENOMIC DNA]</scope>
    <source>
        <strain evidence="2 3">1017</strain>
    </source>
</reference>
<feature type="compositionally biased region" description="Basic and acidic residues" evidence="1">
    <location>
        <begin position="194"/>
        <end position="211"/>
    </location>
</feature>
<organism evidence="2 3">
    <name type="scientific">Geobacillus proteiniphilus</name>
    <dbReference type="NCBI Taxonomy" id="860353"/>
    <lineage>
        <taxon>Bacteria</taxon>
        <taxon>Bacillati</taxon>
        <taxon>Bacillota</taxon>
        <taxon>Bacilli</taxon>
        <taxon>Bacillales</taxon>
        <taxon>Anoxybacillaceae</taxon>
        <taxon>Geobacillus</taxon>
    </lineage>
</organism>
<comment type="caution">
    <text evidence="2">The sequence shown here is derived from an EMBL/GenBank/DDBJ whole genome shotgun (WGS) entry which is preliminary data.</text>
</comment>
<feature type="compositionally biased region" description="Polar residues" evidence="1">
    <location>
        <begin position="227"/>
        <end position="268"/>
    </location>
</feature>
<evidence type="ECO:0000313" key="3">
    <source>
        <dbReference type="Proteomes" id="UP000186030"/>
    </source>
</evidence>
<feature type="compositionally biased region" description="Basic and acidic residues" evidence="1">
    <location>
        <begin position="269"/>
        <end position="278"/>
    </location>
</feature>
<evidence type="ECO:0000256" key="1">
    <source>
        <dbReference type="SAM" id="MobiDB-lite"/>
    </source>
</evidence>
<proteinExistence type="predicted"/>